<keyword evidence="1" id="KW-0614">Plasmid</keyword>
<dbReference type="AlphaFoldDB" id="A0A7D5GET8"/>
<gene>
    <name evidence="1" type="ORF">HUG10_20615</name>
</gene>
<name>A0A7D5GET8_9EURY</name>
<geneLocation type="plasmid" evidence="1 2">
    <name>unnamed3</name>
</geneLocation>
<evidence type="ECO:0000313" key="2">
    <source>
        <dbReference type="Proteomes" id="UP000509750"/>
    </source>
</evidence>
<dbReference type="RefSeq" id="WP_179171586.1">
    <property type="nucleotide sequence ID" value="NZ_CP058532.1"/>
</dbReference>
<sequence length="199" mass="22551">MSKQDEPWIRYPFDEMHRCMVCRKKTQSHAFPADVDDETFVLSDAPDPEFAFTVCHTCYTEHTPQDVLDLLNARYDELSERTGTTFTDFDRALSDEASSDRIKVFTNDRARVIIDHLDQGAVVEINEDREWVLVGNPEDGGDTEVEVVWGLVERRPPGNNGRGGAITKSSKPLDSRYMIAYQNGDGLDFEPIETVEVMG</sequence>
<reference evidence="1 2" key="1">
    <citation type="submission" date="2020-07" db="EMBL/GenBank/DDBJ databases">
        <title>Gai3-2, isolated from salt lake.</title>
        <authorList>
            <person name="Cui H."/>
            <person name="Shi X."/>
        </authorList>
    </citation>
    <scope>NUCLEOTIDE SEQUENCE [LARGE SCALE GENOMIC DNA]</scope>
    <source>
        <strain evidence="1 2">Gai3-2</strain>
        <plasmid evidence="1 2">unnamed3</plasmid>
    </source>
</reference>
<organism evidence="1 2">
    <name type="scientific">Halorarum halophilum</name>
    <dbReference type="NCBI Taxonomy" id="2743090"/>
    <lineage>
        <taxon>Archaea</taxon>
        <taxon>Methanobacteriati</taxon>
        <taxon>Methanobacteriota</taxon>
        <taxon>Stenosarchaea group</taxon>
        <taxon>Halobacteria</taxon>
        <taxon>Halobacteriales</taxon>
        <taxon>Haloferacaceae</taxon>
        <taxon>Halorarum</taxon>
    </lineage>
</organism>
<accession>A0A7D5GET8</accession>
<protein>
    <submittedName>
        <fullName evidence="1">Uncharacterized protein</fullName>
    </submittedName>
</protein>
<dbReference type="KEGG" id="halg:HUG10_20615"/>
<keyword evidence="2" id="KW-1185">Reference proteome</keyword>
<proteinExistence type="predicted"/>
<dbReference type="Proteomes" id="UP000509750">
    <property type="component" value="Plasmid unnamed3"/>
</dbReference>
<evidence type="ECO:0000313" key="1">
    <source>
        <dbReference type="EMBL" id="QLG30012.1"/>
    </source>
</evidence>
<dbReference type="GeneID" id="56031290"/>
<dbReference type="EMBL" id="CP058532">
    <property type="protein sequence ID" value="QLG30012.1"/>
    <property type="molecule type" value="Genomic_DNA"/>
</dbReference>